<dbReference type="EMBL" id="CM024797">
    <property type="protein sequence ID" value="KAG7999832.1"/>
    <property type="molecule type" value="Genomic_DNA"/>
</dbReference>
<comment type="caution">
    <text evidence="1">The sequence shown here is derived from an EMBL/GenBank/DDBJ whole genome shotgun (WGS) entry which is preliminary data.</text>
</comment>
<accession>A0ACB7EDN7</accession>
<proteinExistence type="predicted"/>
<name>A0ACB7EDN7_NIBAL</name>
<evidence type="ECO:0000313" key="2">
    <source>
        <dbReference type="Proteomes" id="UP000805704"/>
    </source>
</evidence>
<keyword evidence="2" id="KW-1185">Reference proteome</keyword>
<sequence>MDEVGRLGEEKAQLRELWEMEASSISFIVRATYDVLPSPKKPLAVVDPTYALCPTPATLITSSPDVKPTSYRLLNLEAQPGPRVWQQLLGARGIPPTPCP</sequence>
<evidence type="ECO:0000313" key="1">
    <source>
        <dbReference type="EMBL" id="KAG7999832.1"/>
    </source>
</evidence>
<dbReference type="Proteomes" id="UP000805704">
    <property type="component" value="Chromosome 9"/>
</dbReference>
<reference evidence="1" key="1">
    <citation type="submission" date="2020-04" db="EMBL/GenBank/DDBJ databases">
        <title>A chromosome-scale assembly and high-density genetic map of the yellow drum (Nibea albiflora) genome.</title>
        <authorList>
            <person name="Xu D."/>
            <person name="Zhang W."/>
            <person name="Chen R."/>
            <person name="Tan P."/>
            <person name="Wang L."/>
            <person name="Song H."/>
            <person name="Tian L."/>
            <person name="Zhu Q."/>
            <person name="Wang B."/>
        </authorList>
    </citation>
    <scope>NUCLEOTIDE SEQUENCE</scope>
    <source>
        <strain evidence="1">ZJHYS-2018</strain>
    </source>
</reference>
<organism evidence="1 2">
    <name type="scientific">Nibea albiflora</name>
    <name type="common">Yellow drum</name>
    <name type="synonym">Corvina albiflora</name>
    <dbReference type="NCBI Taxonomy" id="240163"/>
    <lineage>
        <taxon>Eukaryota</taxon>
        <taxon>Metazoa</taxon>
        <taxon>Chordata</taxon>
        <taxon>Craniata</taxon>
        <taxon>Vertebrata</taxon>
        <taxon>Euteleostomi</taxon>
        <taxon>Actinopterygii</taxon>
        <taxon>Neopterygii</taxon>
        <taxon>Teleostei</taxon>
        <taxon>Neoteleostei</taxon>
        <taxon>Acanthomorphata</taxon>
        <taxon>Eupercaria</taxon>
        <taxon>Sciaenidae</taxon>
        <taxon>Nibea</taxon>
    </lineage>
</organism>
<protein>
    <submittedName>
        <fullName evidence="1">Uncharacterized protein</fullName>
    </submittedName>
</protein>
<gene>
    <name evidence="1" type="ORF">GBF38_001882</name>
</gene>